<reference evidence="1 2" key="1">
    <citation type="submission" date="2020-02" db="EMBL/GenBank/DDBJ databases">
        <authorList>
            <person name="Kim M.K."/>
        </authorList>
    </citation>
    <scope>NUCLEOTIDE SEQUENCE [LARGE SCALE GENOMIC DNA]</scope>
    <source>
        <strain evidence="1 2">17J57-3</strain>
    </source>
</reference>
<name>A0A6B3SZ02_9BURK</name>
<gene>
    <name evidence="1" type="ORF">G3574_24230</name>
</gene>
<dbReference type="Proteomes" id="UP000482155">
    <property type="component" value="Unassembled WGS sequence"/>
</dbReference>
<dbReference type="EMBL" id="JAAIVB010000078">
    <property type="protein sequence ID" value="NEX64202.1"/>
    <property type="molecule type" value="Genomic_DNA"/>
</dbReference>
<dbReference type="AlphaFoldDB" id="A0A6B3SZ02"/>
<dbReference type="RefSeq" id="WP_163968110.1">
    <property type="nucleotide sequence ID" value="NZ_JAAIVB010000078.1"/>
</dbReference>
<keyword evidence="2" id="KW-1185">Reference proteome</keyword>
<proteinExistence type="predicted"/>
<evidence type="ECO:0000313" key="2">
    <source>
        <dbReference type="Proteomes" id="UP000482155"/>
    </source>
</evidence>
<protein>
    <submittedName>
        <fullName evidence="1">AP2 domain-containing protein</fullName>
    </submittedName>
</protein>
<organism evidence="1 2">
    <name type="scientific">Noviherbaspirillum galbum</name>
    <dbReference type="NCBI Taxonomy" id="2709383"/>
    <lineage>
        <taxon>Bacteria</taxon>
        <taxon>Pseudomonadati</taxon>
        <taxon>Pseudomonadota</taxon>
        <taxon>Betaproteobacteria</taxon>
        <taxon>Burkholderiales</taxon>
        <taxon>Oxalobacteraceae</taxon>
        <taxon>Noviherbaspirillum</taxon>
    </lineage>
</organism>
<comment type="caution">
    <text evidence="1">The sequence shown here is derived from an EMBL/GenBank/DDBJ whole genome shotgun (WGS) entry which is preliminary data.</text>
</comment>
<dbReference type="Gene3D" id="1.20.5.2050">
    <property type="match status" value="2"/>
</dbReference>
<accession>A0A6B3SZ02</accession>
<sequence length="149" mass="17289">MSSPTRRHIHRIDNETNRTHCWKVQVQHRNRVVIHHFSDGRYGGKRKALTAAIACRNELLEDMRDERYAHWRRNRRRRNNTSGIVGVGRYVAREVVGGKDVERASWIAFWDGADGKRHTRKFAVNKYGEARAKALACKARREAMAALIA</sequence>
<evidence type="ECO:0000313" key="1">
    <source>
        <dbReference type="EMBL" id="NEX64202.1"/>
    </source>
</evidence>